<reference evidence="1 2" key="1">
    <citation type="submission" date="2017-02" db="EMBL/GenBank/DDBJ databases">
        <title>Genomes of Trichoderma spp. with biocontrol activity.</title>
        <authorList>
            <person name="Gardiner D."/>
            <person name="Kazan K."/>
            <person name="Vos C."/>
            <person name="Harvey P."/>
        </authorList>
    </citation>
    <scope>NUCLEOTIDE SEQUENCE [LARGE SCALE GENOMIC DNA]</scope>
    <source>
        <strain evidence="1 2">Tr1</strain>
    </source>
</reference>
<organism evidence="1 2">
    <name type="scientific">Trichoderma harzianum</name>
    <name type="common">Hypocrea lixii</name>
    <dbReference type="NCBI Taxonomy" id="5544"/>
    <lineage>
        <taxon>Eukaryota</taxon>
        <taxon>Fungi</taxon>
        <taxon>Dikarya</taxon>
        <taxon>Ascomycota</taxon>
        <taxon>Pezizomycotina</taxon>
        <taxon>Sordariomycetes</taxon>
        <taxon>Hypocreomycetidae</taxon>
        <taxon>Hypocreales</taxon>
        <taxon>Hypocreaceae</taxon>
        <taxon>Trichoderma</taxon>
    </lineage>
</organism>
<evidence type="ECO:0000313" key="1">
    <source>
        <dbReference type="EMBL" id="PNP52679.1"/>
    </source>
</evidence>
<dbReference type="Proteomes" id="UP000236290">
    <property type="component" value="Unassembled WGS sequence"/>
</dbReference>
<gene>
    <name evidence="1" type="ORF">THARTR1_06844</name>
</gene>
<dbReference type="EMBL" id="MTYI01000100">
    <property type="protein sequence ID" value="PNP52679.1"/>
    <property type="molecule type" value="Genomic_DNA"/>
</dbReference>
<evidence type="ECO:0000313" key="2">
    <source>
        <dbReference type="Proteomes" id="UP000236290"/>
    </source>
</evidence>
<accession>A0A2K0U4H6</accession>
<name>A0A2K0U4H6_TRIHA</name>
<comment type="caution">
    <text evidence="1">The sequence shown here is derived from an EMBL/GenBank/DDBJ whole genome shotgun (WGS) entry which is preliminary data.</text>
</comment>
<dbReference type="AlphaFoldDB" id="A0A2K0U4H6"/>
<proteinExistence type="predicted"/>
<sequence length="64" mass="6850">MDFVSSRGTHAEGDGLGKTHVITRITAQLVASLPPLSYRGSSFVHLDGTNTKIPDRPSVTNRSV</sequence>
<protein>
    <submittedName>
        <fullName evidence="1">Uncharacterized protein</fullName>
    </submittedName>
</protein>